<dbReference type="InterPro" id="IPR006115">
    <property type="entry name" value="6PGDH_NADP-bd"/>
</dbReference>
<feature type="active site" evidence="4">
    <location>
        <position position="153"/>
    </location>
</feature>
<evidence type="ECO:0000259" key="5">
    <source>
        <dbReference type="Pfam" id="PF03446"/>
    </source>
</evidence>
<dbReference type="PANTHER" id="PTHR43060">
    <property type="entry name" value="3-HYDROXYISOBUTYRATE DEHYDROGENASE-LIKE 1, MITOCHONDRIAL-RELATED"/>
    <property type="match status" value="1"/>
</dbReference>
<dbReference type="PANTHER" id="PTHR43060:SF15">
    <property type="entry name" value="3-HYDROXYISOBUTYRATE DEHYDROGENASE-LIKE 1, MITOCHONDRIAL-RELATED"/>
    <property type="match status" value="1"/>
</dbReference>
<dbReference type="Gene3D" id="1.10.1040.10">
    <property type="entry name" value="N-(1-d-carboxylethyl)-l-norvaline Dehydrogenase, domain 2"/>
    <property type="match status" value="1"/>
</dbReference>
<dbReference type="Pfam" id="PF03446">
    <property type="entry name" value="NAD_binding_2"/>
    <property type="match status" value="1"/>
</dbReference>
<dbReference type="STRING" id="767916.AWB91_04220"/>
<dbReference type="InterPro" id="IPR015815">
    <property type="entry name" value="HIBADH-related"/>
</dbReference>
<dbReference type="PIRSF" id="PIRSF000103">
    <property type="entry name" value="HIBADH"/>
    <property type="match status" value="1"/>
</dbReference>
<dbReference type="InterPro" id="IPR029154">
    <property type="entry name" value="HIBADH-like_NADP-bd"/>
</dbReference>
<evidence type="ECO:0000256" key="4">
    <source>
        <dbReference type="PIRSR" id="PIRSR000103-1"/>
    </source>
</evidence>
<dbReference type="Proteomes" id="UP000193285">
    <property type="component" value="Unassembled WGS sequence"/>
</dbReference>
<evidence type="ECO:0000256" key="3">
    <source>
        <dbReference type="ARBA" id="ARBA00023027"/>
    </source>
</evidence>
<protein>
    <submittedName>
        <fullName evidence="7">6-phosphogluconate dehydrogenase</fullName>
    </submittedName>
</protein>
<feature type="domain" description="3-hydroxyisobutyrate dehydrogenase-like NAD-binding" evidence="6">
    <location>
        <begin position="147"/>
        <end position="236"/>
    </location>
</feature>
<evidence type="ECO:0000259" key="6">
    <source>
        <dbReference type="Pfam" id="PF14833"/>
    </source>
</evidence>
<evidence type="ECO:0000313" key="7">
    <source>
        <dbReference type="EMBL" id="ORW36840.1"/>
    </source>
</evidence>
<dbReference type="SUPFAM" id="SSF51735">
    <property type="entry name" value="NAD(P)-binding Rossmann-fold domains"/>
    <property type="match status" value="1"/>
</dbReference>
<keyword evidence="3" id="KW-0520">NAD</keyword>
<evidence type="ECO:0000256" key="2">
    <source>
        <dbReference type="ARBA" id="ARBA00023002"/>
    </source>
</evidence>
<dbReference type="InterPro" id="IPR036291">
    <property type="entry name" value="NAD(P)-bd_dom_sf"/>
</dbReference>
<feature type="domain" description="6-phosphogluconate dehydrogenase NADP-binding" evidence="5">
    <location>
        <begin position="1"/>
        <end position="144"/>
    </location>
</feature>
<reference evidence="7 8" key="1">
    <citation type="journal article" date="2015" name="Emerg. Microbes Infect.">
        <title>Characterization of 17 strains belonging to the Mycobacterium simiae complex and description of Mycobacterium paraense sp. nov.</title>
        <authorList>
            <person name="Fusco da Costa A.R."/>
            <person name="Fedrizzi T."/>
            <person name="Lopes M.L."/>
            <person name="Pecorari M."/>
            <person name="Oliveira da Costa W.L."/>
            <person name="Giacobazzi E."/>
            <person name="da Costa Bahia J.R."/>
            <person name="De Sanctis V."/>
            <person name="Batista Lima K.V."/>
            <person name="Bertorelli R."/>
            <person name="Grottola A."/>
            <person name="Fabio A."/>
            <person name="Mariottini A."/>
            <person name="Ferretti P."/>
            <person name="Di Leva F."/>
            <person name="Fregni Serpini G."/>
            <person name="Tagliazucchi S."/>
            <person name="Rumpianesi F."/>
            <person name="Jousson O."/>
            <person name="Segata N."/>
            <person name="Tortoli E."/>
        </authorList>
    </citation>
    <scope>NUCLEOTIDE SEQUENCE [LARGE SCALE GENOMIC DNA]</scope>
    <source>
        <strain evidence="7 8">IEC33</strain>
    </source>
</reference>
<dbReference type="SUPFAM" id="SSF48179">
    <property type="entry name" value="6-phosphogluconate dehydrogenase C-terminal domain-like"/>
    <property type="match status" value="1"/>
</dbReference>
<dbReference type="GO" id="GO:0051287">
    <property type="term" value="F:NAD binding"/>
    <property type="evidence" value="ECO:0007669"/>
    <property type="project" value="InterPro"/>
</dbReference>
<dbReference type="GO" id="GO:0050661">
    <property type="term" value="F:NADP binding"/>
    <property type="evidence" value="ECO:0007669"/>
    <property type="project" value="InterPro"/>
</dbReference>
<gene>
    <name evidence="7" type="ORF">AWB90_26580</name>
</gene>
<name>A0A1X2A3Y5_9MYCO</name>
<proteinExistence type="inferred from homology"/>
<evidence type="ECO:0000256" key="1">
    <source>
        <dbReference type="ARBA" id="ARBA00009080"/>
    </source>
</evidence>
<dbReference type="InterPro" id="IPR008927">
    <property type="entry name" value="6-PGluconate_DH-like_C_sf"/>
</dbReference>
<keyword evidence="2" id="KW-0560">Oxidoreductase</keyword>
<accession>A0A1X2A3Y5</accession>
<dbReference type="AlphaFoldDB" id="A0A1X2A3Y5"/>
<dbReference type="EMBL" id="LQPN01000080">
    <property type="protein sequence ID" value="ORW36840.1"/>
    <property type="molecule type" value="Genomic_DNA"/>
</dbReference>
<comment type="caution">
    <text evidence="7">The sequence shown here is derived from an EMBL/GenBank/DDBJ whole genome shotgun (WGS) entry which is preliminary data.</text>
</comment>
<comment type="similarity">
    <text evidence="1">Belongs to the HIBADH-related family.</text>
</comment>
<sequence>MVARLVEAGHEVRVLGRTDEQRRELGRLGAHAVGDVAEAGARADAVLVCVFTDDQVRQICLDGPLLSAMPPGSTLAVHTTASPATIEAIAARAGDVGVVDAPVSGGPHDIAAGRLTLFVGGAAETVARVRPVLGCYGDPVLHVGPLGAGQKVKLVNNALFAGHLGLLAESIRLGERLGVPESTLLDALPHGSAASRVLDIVAARGSVASFVQVAGEFVGKDVAVARGIAAELGSDLGALDDVIDVVGPVLHAAKRV</sequence>
<dbReference type="InterPro" id="IPR013328">
    <property type="entry name" value="6PGD_dom2"/>
</dbReference>
<dbReference type="GO" id="GO:0016491">
    <property type="term" value="F:oxidoreductase activity"/>
    <property type="evidence" value="ECO:0007669"/>
    <property type="project" value="UniProtKB-KW"/>
</dbReference>
<dbReference type="Pfam" id="PF14833">
    <property type="entry name" value="NAD_binding_11"/>
    <property type="match status" value="1"/>
</dbReference>
<evidence type="ECO:0000313" key="8">
    <source>
        <dbReference type="Proteomes" id="UP000193285"/>
    </source>
</evidence>
<dbReference type="Gene3D" id="3.40.50.720">
    <property type="entry name" value="NAD(P)-binding Rossmann-like Domain"/>
    <property type="match status" value="1"/>
</dbReference>
<organism evidence="7 8">
    <name type="scientific">Mycobacterium paraense</name>
    <dbReference type="NCBI Taxonomy" id="767916"/>
    <lineage>
        <taxon>Bacteria</taxon>
        <taxon>Bacillati</taxon>
        <taxon>Actinomycetota</taxon>
        <taxon>Actinomycetes</taxon>
        <taxon>Mycobacteriales</taxon>
        <taxon>Mycobacteriaceae</taxon>
        <taxon>Mycobacterium</taxon>
        <taxon>Mycobacterium simiae complex</taxon>
    </lineage>
</organism>